<protein>
    <submittedName>
        <fullName evidence="1">Uncharacterized protein</fullName>
    </submittedName>
</protein>
<gene>
    <name evidence="1" type="ORF">K3G42_011352</name>
</gene>
<evidence type="ECO:0000313" key="2">
    <source>
        <dbReference type="Proteomes" id="UP000827872"/>
    </source>
</evidence>
<proteinExistence type="predicted"/>
<name>A0ACB8FTW7_9SAUR</name>
<evidence type="ECO:0000313" key="1">
    <source>
        <dbReference type="EMBL" id="KAH8010695.1"/>
    </source>
</evidence>
<accession>A0ACB8FTW7</accession>
<comment type="caution">
    <text evidence="1">The sequence shown here is derived from an EMBL/GenBank/DDBJ whole genome shotgun (WGS) entry which is preliminary data.</text>
</comment>
<dbReference type="EMBL" id="CM037624">
    <property type="protein sequence ID" value="KAH8010695.1"/>
    <property type="molecule type" value="Genomic_DNA"/>
</dbReference>
<reference evidence="1" key="1">
    <citation type="submission" date="2021-08" db="EMBL/GenBank/DDBJ databases">
        <title>The first chromosome-level gecko genome reveals the dynamic sex chromosomes of Neotropical dwarf geckos (Sphaerodactylidae: Sphaerodactylus).</title>
        <authorList>
            <person name="Pinto B.J."/>
            <person name="Keating S.E."/>
            <person name="Gamble T."/>
        </authorList>
    </citation>
    <scope>NUCLEOTIDE SEQUENCE</scope>
    <source>
        <strain evidence="1">TG3544</strain>
    </source>
</reference>
<organism evidence="1 2">
    <name type="scientific">Sphaerodactylus townsendi</name>
    <dbReference type="NCBI Taxonomy" id="933632"/>
    <lineage>
        <taxon>Eukaryota</taxon>
        <taxon>Metazoa</taxon>
        <taxon>Chordata</taxon>
        <taxon>Craniata</taxon>
        <taxon>Vertebrata</taxon>
        <taxon>Euteleostomi</taxon>
        <taxon>Lepidosauria</taxon>
        <taxon>Squamata</taxon>
        <taxon>Bifurcata</taxon>
        <taxon>Gekkota</taxon>
        <taxon>Sphaerodactylidae</taxon>
        <taxon>Sphaerodactylus</taxon>
    </lineage>
</organism>
<dbReference type="Proteomes" id="UP000827872">
    <property type="component" value="Linkage Group LG11"/>
</dbReference>
<sequence length="488" mass="54657">MPYQRCKRTTSTATPHLNPETKSKLSSPASGITSINYKDLKRPELQKHCKTTRSPPLAPQPEIKKPSQKADLKRPELQKHCKRTRSTATPQRNPEAKSKLSSPASGITSTNYKDLKRPELQKHCKRTRSTATPQRNPEAKSKLSPPASEITSINYKDLKKPELQKHCKKTRSTATSQPNAEAKSKLSPPASEITSINYKDLKKPELQKHCKRTRSTATPQPNPEAKSKLSSPASGITSINYKDLKRPELQKHCKKLGLCAIGKNTELVERLLAYRSKTQQETPSTEGEAAEKTEECCQPVEAPQTVLHPSPSQKVVHEPVEEKKDIAEGWCVVHGMALYRPLSSWAPLLLRRGLIHVQDGENLIPFHLHPLNTPVPDGLLDNHICGECVLRNQEILRKVCCKTGSSQYFLNDMTSLSTSHCTPQLSFTSNNIRRATWSKKMYQAQEDPAYAQMVDGILTKMAHGEIRMDQVLRPLQPLVVHSPAPFKE</sequence>
<keyword evidence="2" id="KW-1185">Reference proteome</keyword>